<feature type="region of interest" description="Disordered" evidence="10">
    <location>
        <begin position="36"/>
        <end position="146"/>
    </location>
</feature>
<dbReference type="PROSITE" id="PS51119">
    <property type="entry name" value="TAFH"/>
    <property type="match status" value="1"/>
</dbReference>
<dbReference type="Pfam" id="PF01753">
    <property type="entry name" value="zf-MYND"/>
    <property type="match status" value="1"/>
</dbReference>
<dbReference type="Proteomes" id="UP001164746">
    <property type="component" value="Chromosome 8"/>
</dbReference>
<dbReference type="InterPro" id="IPR003894">
    <property type="entry name" value="TAFH_NHR1"/>
</dbReference>
<feature type="domain" description="MYND-type" evidence="11">
    <location>
        <begin position="519"/>
        <end position="555"/>
    </location>
</feature>
<dbReference type="SUPFAM" id="SSF158553">
    <property type="entry name" value="TAFH domain-like"/>
    <property type="match status" value="1"/>
</dbReference>
<keyword evidence="6" id="KW-0805">Transcription regulation</keyword>
<feature type="compositionally biased region" description="Polar residues" evidence="10">
    <location>
        <begin position="40"/>
        <end position="59"/>
    </location>
</feature>
<evidence type="ECO:0000259" key="11">
    <source>
        <dbReference type="PROSITE" id="PS50865"/>
    </source>
</evidence>
<dbReference type="InterPro" id="IPR037249">
    <property type="entry name" value="TAFH/NHR1_dom_sf"/>
</dbReference>
<dbReference type="Gene3D" id="6.10.140.2220">
    <property type="match status" value="1"/>
</dbReference>
<evidence type="ECO:0000256" key="6">
    <source>
        <dbReference type="ARBA" id="ARBA00023015"/>
    </source>
</evidence>
<dbReference type="SUPFAM" id="SSF144232">
    <property type="entry name" value="HIT/MYND zinc finger-like"/>
    <property type="match status" value="1"/>
</dbReference>
<dbReference type="PANTHER" id="PTHR10379">
    <property type="entry name" value="MTG8 ETO EIGHT TWENTY ONE PROTEIN"/>
    <property type="match status" value="1"/>
</dbReference>
<keyword evidence="7" id="KW-0804">Transcription</keyword>
<evidence type="ECO:0000313" key="14">
    <source>
        <dbReference type="Proteomes" id="UP001164746"/>
    </source>
</evidence>
<evidence type="ECO:0000256" key="10">
    <source>
        <dbReference type="SAM" id="MobiDB-lite"/>
    </source>
</evidence>
<evidence type="ECO:0000256" key="3">
    <source>
        <dbReference type="ARBA" id="ARBA00022723"/>
    </source>
</evidence>
<keyword evidence="3" id="KW-0479">Metal-binding</keyword>
<feature type="compositionally biased region" description="Low complexity" evidence="10">
    <location>
        <begin position="131"/>
        <end position="141"/>
    </location>
</feature>
<evidence type="ECO:0000256" key="7">
    <source>
        <dbReference type="ARBA" id="ARBA00023163"/>
    </source>
</evidence>
<evidence type="ECO:0000256" key="2">
    <source>
        <dbReference type="ARBA" id="ARBA00022491"/>
    </source>
</evidence>
<keyword evidence="8" id="KW-0539">Nucleus</keyword>
<dbReference type="InterPro" id="IPR013289">
    <property type="entry name" value="CBFA2T1/2/3"/>
</dbReference>
<dbReference type="Pfam" id="PF08788">
    <property type="entry name" value="NHR2"/>
    <property type="match status" value="1"/>
</dbReference>
<sequence>MHTIQLALTRASWHPHKQACTHTSKLAITQAIWHPHKQDSTNTSEQAPHNQTGTTQPNWHHTIKNKPNHSEGIMPESPETKGHHQTPVTSPVPMTGGVAAPAHRDPARPLSNNNSGELSPVTPGMMNGQVPSPTSTPTSSSQQLPPACGARQLSKLKRFLTTLQQFGSDISPEIGERVRALVLGLVNSHLSIEEFHSKLQEATNFPLRPFVIPFLKANLPLLQRELMHLARMAKQTPQLYLSQNEHILLNAAQSPLDPQENSSAPPQINENGKRLSPNSHHENGLEPQPAKRHQSHSPHSNSRISPNGILNLSNGPIRLEELSLSRELREREKLEREREKDRQEHRERDYEGRDRQFQAFNFGRSESAFDPLERYDDDWRHVETMLSCIIGMVDKTRRALSVLQDRSLRDREELSMWTRRGAGEEIDLKKRSNSDWSGMRNVDDRIADVRRRAEEAVQEVKRQAMLELHKAVTAAESKATTMVSQERAKMERSIQDIRKQTREEVITSINHQEESSESCWNCGRKASETCSGCNTARYCGSFCQHKDWENHHHVCGKASLSAVPTQRGSPPHTVAMSPRPSHSPRRSPSPVNSTSSVKSASRSSTPKADTCTKQTEPVITDVSQYTGQMALNIVHEADFTKLCDDGKELIGTGKGNKLDILKFPCMNASHEHILCDNSLLTVDDRNIERKCSQMSPNSIQQ</sequence>
<dbReference type="InterPro" id="IPR002893">
    <property type="entry name" value="Znf_MYND"/>
</dbReference>
<dbReference type="EMBL" id="CP111019">
    <property type="protein sequence ID" value="WAR13506.1"/>
    <property type="molecule type" value="Genomic_DNA"/>
</dbReference>
<keyword evidence="4 9" id="KW-0863">Zinc-finger</keyword>
<evidence type="ECO:0000313" key="13">
    <source>
        <dbReference type="EMBL" id="WAR13506.1"/>
    </source>
</evidence>
<feature type="compositionally biased region" description="Low complexity" evidence="10">
    <location>
        <begin position="586"/>
        <end position="606"/>
    </location>
</feature>
<feature type="domain" description="TAFH" evidence="12">
    <location>
        <begin position="150"/>
        <end position="245"/>
    </location>
</feature>
<gene>
    <name evidence="13" type="ORF">MAR_027686</name>
</gene>
<feature type="region of interest" description="Disordered" evidence="10">
    <location>
        <begin position="255"/>
        <end position="312"/>
    </location>
</feature>
<evidence type="ECO:0000256" key="4">
    <source>
        <dbReference type="ARBA" id="ARBA00022771"/>
    </source>
</evidence>
<feature type="region of interest" description="Disordered" evidence="10">
    <location>
        <begin position="561"/>
        <end position="615"/>
    </location>
</feature>
<dbReference type="InterPro" id="IPR014896">
    <property type="entry name" value="NHR2"/>
</dbReference>
<dbReference type="Gene3D" id="6.10.250.230">
    <property type="match status" value="1"/>
</dbReference>
<reference evidence="13" key="1">
    <citation type="submission" date="2022-11" db="EMBL/GenBank/DDBJ databases">
        <title>Centuries of genome instability and evolution in soft-shell clam transmissible cancer (bioRxiv).</title>
        <authorList>
            <person name="Hart S.F.M."/>
            <person name="Yonemitsu M.A."/>
            <person name="Giersch R.M."/>
            <person name="Beal B.F."/>
            <person name="Arriagada G."/>
            <person name="Davis B.W."/>
            <person name="Ostrander E.A."/>
            <person name="Goff S.P."/>
            <person name="Metzger M.J."/>
        </authorList>
    </citation>
    <scope>NUCLEOTIDE SEQUENCE</scope>
    <source>
        <strain evidence="13">MELC-2E11</strain>
        <tissue evidence="13">Siphon/mantle</tissue>
    </source>
</reference>
<evidence type="ECO:0000256" key="5">
    <source>
        <dbReference type="ARBA" id="ARBA00022833"/>
    </source>
</evidence>
<organism evidence="13 14">
    <name type="scientific">Mya arenaria</name>
    <name type="common">Soft-shell clam</name>
    <dbReference type="NCBI Taxonomy" id="6604"/>
    <lineage>
        <taxon>Eukaryota</taxon>
        <taxon>Metazoa</taxon>
        <taxon>Spiralia</taxon>
        <taxon>Lophotrochozoa</taxon>
        <taxon>Mollusca</taxon>
        <taxon>Bivalvia</taxon>
        <taxon>Autobranchia</taxon>
        <taxon>Heteroconchia</taxon>
        <taxon>Euheterodonta</taxon>
        <taxon>Imparidentia</taxon>
        <taxon>Neoheterodontei</taxon>
        <taxon>Myida</taxon>
        <taxon>Myoidea</taxon>
        <taxon>Myidae</taxon>
        <taxon>Mya</taxon>
    </lineage>
</organism>
<accession>A0ABY7EXT0</accession>
<dbReference type="Gene3D" id="1.20.120.1110">
    <property type="entry name" value="TAFH/NHR1 domain"/>
    <property type="match status" value="1"/>
</dbReference>
<keyword evidence="5" id="KW-0862">Zinc</keyword>
<name>A0ABY7EXT0_MYAAR</name>
<dbReference type="PRINTS" id="PR01875">
    <property type="entry name" value="ETOFAMILY"/>
</dbReference>
<feature type="compositionally biased region" description="Polar residues" evidence="10">
    <location>
        <begin position="297"/>
        <end position="312"/>
    </location>
</feature>
<dbReference type="SMART" id="SM00549">
    <property type="entry name" value="TAFH"/>
    <property type="match status" value="1"/>
</dbReference>
<dbReference type="PANTHER" id="PTHR10379:SF14">
    <property type="entry name" value="NERVY, ISOFORM D"/>
    <property type="match status" value="1"/>
</dbReference>
<dbReference type="Pfam" id="PF07531">
    <property type="entry name" value="TAFH"/>
    <property type="match status" value="1"/>
</dbReference>
<evidence type="ECO:0000256" key="1">
    <source>
        <dbReference type="ARBA" id="ARBA00004123"/>
    </source>
</evidence>
<keyword evidence="14" id="KW-1185">Reference proteome</keyword>
<dbReference type="PROSITE" id="PS01360">
    <property type="entry name" value="ZF_MYND_1"/>
    <property type="match status" value="1"/>
</dbReference>
<evidence type="ECO:0000256" key="8">
    <source>
        <dbReference type="ARBA" id="ARBA00023242"/>
    </source>
</evidence>
<protein>
    <submittedName>
        <fullName evidence="13">MTG16-like protein</fullName>
    </submittedName>
</protein>
<proteinExistence type="predicted"/>
<evidence type="ECO:0000259" key="12">
    <source>
        <dbReference type="PROSITE" id="PS51119"/>
    </source>
</evidence>
<feature type="region of interest" description="Disordered" evidence="10">
    <location>
        <begin position="329"/>
        <end position="353"/>
    </location>
</feature>
<evidence type="ECO:0000256" key="9">
    <source>
        <dbReference type="PROSITE-ProRule" id="PRU00134"/>
    </source>
</evidence>
<comment type="subcellular location">
    <subcellularLocation>
        <location evidence="1">Nucleus</location>
    </subcellularLocation>
</comment>
<feature type="compositionally biased region" description="Polar residues" evidence="10">
    <location>
        <begin position="259"/>
        <end position="270"/>
    </location>
</feature>
<keyword evidence="2" id="KW-0678">Repressor</keyword>
<dbReference type="PROSITE" id="PS50865">
    <property type="entry name" value="ZF_MYND_2"/>
    <property type="match status" value="1"/>
</dbReference>